<dbReference type="InterPro" id="IPR029058">
    <property type="entry name" value="AB_hydrolase_fold"/>
</dbReference>
<comment type="caution">
    <text evidence="2">The sequence shown here is derived from an EMBL/GenBank/DDBJ whole genome shotgun (WGS) entry which is preliminary data.</text>
</comment>
<accession>A0AAE3I542</accession>
<dbReference type="GO" id="GO:0016020">
    <property type="term" value="C:membrane"/>
    <property type="evidence" value="ECO:0007669"/>
    <property type="project" value="TreeGrafter"/>
</dbReference>
<dbReference type="InterPro" id="IPR050266">
    <property type="entry name" value="AB_hydrolase_sf"/>
</dbReference>
<reference evidence="2" key="2">
    <citation type="submission" date="2023-02" db="EMBL/GenBank/DDBJ databases">
        <authorList>
            <person name="Lu C.-H."/>
        </authorList>
    </citation>
    <scope>NUCLEOTIDE SEQUENCE</scope>
    <source>
        <strain evidence="2">22TCCZM01-4</strain>
    </source>
</reference>
<dbReference type="RefSeq" id="WP_260800084.1">
    <property type="nucleotide sequence ID" value="NZ_JAOCQJ010000004.1"/>
</dbReference>
<reference evidence="2" key="1">
    <citation type="journal article" date="2023" name="Front. Microbiol.">
        <title>Ralstonia chuxiongensis sp. nov., Ralstonia mojiangensis sp. nov., and Ralstonia soli sp. nov., isolated from tobacco fields, are three novel species in the family Burkholderiaceae.</title>
        <authorList>
            <person name="Lu C.H."/>
            <person name="Zhang Y.Y."/>
            <person name="Jiang N."/>
            <person name="Chen W."/>
            <person name="Shao X."/>
            <person name="Zhao Z.M."/>
            <person name="Lu W.L."/>
            <person name="Hu X."/>
            <person name="Xi Y.X."/>
            <person name="Zou S.Y."/>
            <person name="Wei Q.J."/>
            <person name="Lin Z.L."/>
            <person name="Gong L."/>
            <person name="Gai X.T."/>
            <person name="Zhang L.Q."/>
            <person name="Li J.Y."/>
            <person name="Jin Y."/>
            <person name="Xia Z.Y."/>
        </authorList>
    </citation>
    <scope>NUCLEOTIDE SEQUENCE</scope>
    <source>
        <strain evidence="2">22TCCZM01-4</strain>
    </source>
</reference>
<evidence type="ECO:0000313" key="3">
    <source>
        <dbReference type="Proteomes" id="UP001164374"/>
    </source>
</evidence>
<organism evidence="2 3">
    <name type="scientific">Ralstonia mojiangensis</name>
    <dbReference type="NCBI Taxonomy" id="2953895"/>
    <lineage>
        <taxon>Bacteria</taxon>
        <taxon>Pseudomonadati</taxon>
        <taxon>Pseudomonadota</taxon>
        <taxon>Betaproteobacteria</taxon>
        <taxon>Burkholderiales</taxon>
        <taxon>Burkholderiaceae</taxon>
        <taxon>Ralstonia</taxon>
    </lineage>
</organism>
<keyword evidence="2" id="KW-0378">Hydrolase</keyword>
<feature type="domain" description="AB hydrolase-1" evidence="1">
    <location>
        <begin position="29"/>
        <end position="164"/>
    </location>
</feature>
<evidence type="ECO:0000313" key="2">
    <source>
        <dbReference type="EMBL" id="MCT7317352.1"/>
    </source>
</evidence>
<dbReference type="SUPFAM" id="SSF53474">
    <property type="entry name" value="alpha/beta-Hydrolases"/>
    <property type="match status" value="1"/>
</dbReference>
<dbReference type="GO" id="GO:0016787">
    <property type="term" value="F:hydrolase activity"/>
    <property type="evidence" value="ECO:0007669"/>
    <property type="project" value="UniProtKB-KW"/>
</dbReference>
<name>A0AAE3I542_9RALS</name>
<dbReference type="EMBL" id="JAOCQJ010000004">
    <property type="protein sequence ID" value="MCT7317352.1"/>
    <property type="molecule type" value="Genomic_DNA"/>
</dbReference>
<dbReference type="PANTHER" id="PTHR43798:SF33">
    <property type="entry name" value="HYDROLASE, PUTATIVE (AFU_ORTHOLOGUE AFUA_2G14860)-RELATED"/>
    <property type="match status" value="1"/>
</dbReference>
<gene>
    <name evidence="2" type="ORF">N5I87_15185</name>
</gene>
<dbReference type="Proteomes" id="UP001164374">
    <property type="component" value="Unassembled WGS sequence"/>
</dbReference>
<sequence length="292" mass="32151">MEPNSVLEGWVRSDSLRLRYVSWGDSDAPPVVMLHGLRSYAHTWEPVAAALTDRYRVIALDQRGRGLSDWDPNGDYFTQSYVRDLEALVRGLELKRFVLVGHSMGGTNAIVYAGTAPERLAGLVIEDMGPGASFQSGGSERIKRELAATPSAFASWGDARAFWRKQRPNISEAALDSRLKHSLREEPGGRIVWRHDAAGIANARLAATPSQLVDQWPYVTALEVPTLLLRGGDSDFLSEEVAGEMALVNPNICAMNIPGASHYVHDDQLDAFNGALRTWLDRLDDAAWRNGV</sequence>
<dbReference type="PRINTS" id="PR00111">
    <property type="entry name" value="ABHYDROLASE"/>
</dbReference>
<dbReference type="Gene3D" id="3.40.50.1820">
    <property type="entry name" value="alpha/beta hydrolase"/>
    <property type="match status" value="1"/>
</dbReference>
<dbReference type="AlphaFoldDB" id="A0AAE3I542"/>
<protein>
    <submittedName>
        <fullName evidence="2">Alpha/beta hydrolase</fullName>
    </submittedName>
</protein>
<dbReference type="PANTHER" id="PTHR43798">
    <property type="entry name" value="MONOACYLGLYCEROL LIPASE"/>
    <property type="match status" value="1"/>
</dbReference>
<dbReference type="Pfam" id="PF00561">
    <property type="entry name" value="Abhydrolase_1"/>
    <property type="match status" value="1"/>
</dbReference>
<evidence type="ECO:0000259" key="1">
    <source>
        <dbReference type="Pfam" id="PF00561"/>
    </source>
</evidence>
<proteinExistence type="predicted"/>
<dbReference type="InterPro" id="IPR000073">
    <property type="entry name" value="AB_hydrolase_1"/>
</dbReference>